<dbReference type="SUPFAM" id="SSF68906">
    <property type="entry name" value="SAP domain"/>
    <property type="match status" value="1"/>
</dbReference>
<feature type="region of interest" description="Disordered" evidence="1">
    <location>
        <begin position="82"/>
        <end position="106"/>
    </location>
</feature>
<reference evidence="3 4" key="1">
    <citation type="submission" date="2016-08" db="EMBL/GenBank/DDBJ databases">
        <authorList>
            <consortium name="Lentinula edodes genome sequencing consortium"/>
            <person name="Sakamoto Y."/>
            <person name="Nakade K."/>
            <person name="Sato S."/>
            <person name="Yoshida Y."/>
            <person name="Miyazaki K."/>
            <person name="Natsume S."/>
            <person name="Konno N."/>
        </authorList>
    </citation>
    <scope>NUCLEOTIDE SEQUENCE [LARGE SCALE GENOMIC DNA]</scope>
    <source>
        <strain evidence="3 4">NBRC 111202</strain>
    </source>
</reference>
<evidence type="ECO:0000313" key="4">
    <source>
        <dbReference type="Proteomes" id="UP000188533"/>
    </source>
</evidence>
<organism evidence="3 4">
    <name type="scientific">Lentinula edodes</name>
    <name type="common">Shiitake mushroom</name>
    <name type="synonym">Lentinus edodes</name>
    <dbReference type="NCBI Taxonomy" id="5353"/>
    <lineage>
        <taxon>Eukaryota</taxon>
        <taxon>Fungi</taxon>
        <taxon>Dikarya</taxon>
        <taxon>Basidiomycota</taxon>
        <taxon>Agaricomycotina</taxon>
        <taxon>Agaricomycetes</taxon>
        <taxon>Agaricomycetidae</taxon>
        <taxon>Agaricales</taxon>
        <taxon>Marasmiineae</taxon>
        <taxon>Omphalotaceae</taxon>
        <taxon>Lentinula</taxon>
    </lineage>
</organism>
<evidence type="ECO:0000256" key="1">
    <source>
        <dbReference type="SAM" id="MobiDB-lite"/>
    </source>
</evidence>
<accession>A0A1Q3E5A3</accession>
<evidence type="ECO:0000259" key="2">
    <source>
        <dbReference type="PROSITE" id="PS50800"/>
    </source>
</evidence>
<name>A0A1Q3E5A3_LENED</name>
<dbReference type="SMART" id="SM00513">
    <property type="entry name" value="SAP"/>
    <property type="match status" value="1"/>
</dbReference>
<comment type="caution">
    <text evidence="3">The sequence shown here is derived from an EMBL/GenBank/DDBJ whole genome shotgun (WGS) entry which is preliminary data.</text>
</comment>
<keyword evidence="4" id="KW-1185">Reference proteome</keyword>
<gene>
    <name evidence="3" type="ORF">LENED_004093</name>
</gene>
<dbReference type="AlphaFoldDB" id="A0A1Q3E5A3"/>
<dbReference type="Pfam" id="PF02037">
    <property type="entry name" value="SAP"/>
    <property type="match status" value="1"/>
</dbReference>
<protein>
    <submittedName>
        <fullName evidence="3">Protein</fullName>
    </submittedName>
</protein>
<dbReference type="InterPro" id="IPR003034">
    <property type="entry name" value="SAP_dom"/>
</dbReference>
<dbReference type="Gene3D" id="1.10.720.30">
    <property type="entry name" value="SAP domain"/>
    <property type="match status" value="1"/>
</dbReference>
<dbReference type="PROSITE" id="PS50800">
    <property type="entry name" value="SAP"/>
    <property type="match status" value="1"/>
</dbReference>
<sequence length="450" mass="50217">MAALLAAVIAPDAREEEYTFPKKDGSTFKAKIMSMRVPELKALCGQVGQPHSGIKTVLQERLKAYSSSPDLWKLLQPGARRSHKGSHICQDNPTGMSTAEKKPAKKKSAYTKHREALFGDSEDSGPIQWSKDMHMEQEKKEMLDWAAEMSKEFIDFQTPWEAVREKKIEAQLSAILDFVCTGYMPGVSEVLHAASFQPPITLGQVTTSTIVSGVDLQCQLIAAPSQQVNIESLPMTTLPFKPSAPPLSAPVPFTNISPVQSLQQLPLTIVPTKTSSPTKEIILANGTHIRFVSSDVPDPILVSFSDDIPKLVRMWDDAAPGYIANECLLKIKGYGIPLRLWEQAYKYGGDGRWKGTKDKWGKWKFVVEAYNQLGKEAFWAKYHDTKTDKPMSYTAIVESLRVEWKANDALVSARLLSHFGDNFKDKFGYRGQQLVRPSAIAKRSRMLNDK</sequence>
<feature type="domain" description="SAP" evidence="2">
    <location>
        <begin position="32"/>
        <end position="66"/>
    </location>
</feature>
<dbReference type="EMBL" id="BDGU01000096">
    <property type="protein sequence ID" value="GAW02437.1"/>
    <property type="molecule type" value="Genomic_DNA"/>
</dbReference>
<dbReference type="Proteomes" id="UP000188533">
    <property type="component" value="Unassembled WGS sequence"/>
</dbReference>
<evidence type="ECO:0000313" key="3">
    <source>
        <dbReference type="EMBL" id="GAW02437.1"/>
    </source>
</evidence>
<reference evidence="3 4" key="2">
    <citation type="submission" date="2017-02" db="EMBL/GenBank/DDBJ databases">
        <title>A genome survey and senescence transcriptome analysis in Lentinula edodes.</title>
        <authorList>
            <person name="Sakamoto Y."/>
            <person name="Nakade K."/>
            <person name="Sato S."/>
            <person name="Yoshida Y."/>
            <person name="Miyazaki K."/>
            <person name="Natsume S."/>
            <person name="Konno N."/>
        </authorList>
    </citation>
    <scope>NUCLEOTIDE SEQUENCE [LARGE SCALE GENOMIC DNA]</scope>
    <source>
        <strain evidence="3 4">NBRC 111202</strain>
    </source>
</reference>
<dbReference type="InterPro" id="IPR036361">
    <property type="entry name" value="SAP_dom_sf"/>
</dbReference>
<proteinExistence type="predicted"/>